<keyword evidence="15" id="KW-0119">Carbohydrate metabolism</keyword>
<organism evidence="26 27">
    <name type="scientific">Hermanssonia centrifuga</name>
    <dbReference type="NCBI Taxonomy" id="98765"/>
    <lineage>
        <taxon>Eukaryota</taxon>
        <taxon>Fungi</taxon>
        <taxon>Dikarya</taxon>
        <taxon>Basidiomycota</taxon>
        <taxon>Agaricomycotina</taxon>
        <taxon>Agaricomycetes</taxon>
        <taxon>Polyporales</taxon>
        <taxon>Meruliaceae</taxon>
        <taxon>Hermanssonia</taxon>
    </lineage>
</organism>
<feature type="chain" id="PRO_5020329446" description="chitin deacetylase" evidence="24">
    <location>
        <begin position="18"/>
        <end position="493"/>
    </location>
</feature>
<comment type="caution">
    <text evidence="26">The sequence shown here is derived from an EMBL/GenBank/DDBJ whole genome shotgun (WGS) entry which is preliminary data.</text>
</comment>
<dbReference type="SUPFAM" id="SSF88713">
    <property type="entry name" value="Glycoside hydrolase/deacetylase"/>
    <property type="match status" value="1"/>
</dbReference>
<comment type="cofactor">
    <cofactor evidence="1">
        <name>Co(2+)</name>
        <dbReference type="ChEBI" id="CHEBI:48828"/>
    </cofactor>
</comment>
<feature type="region of interest" description="Disordered" evidence="22">
    <location>
        <begin position="419"/>
        <end position="457"/>
    </location>
</feature>
<keyword evidence="7" id="KW-0964">Secreted</keyword>
<evidence type="ECO:0000256" key="20">
    <source>
        <dbReference type="ARBA" id="ARBA00024056"/>
    </source>
</evidence>
<keyword evidence="18" id="KW-0961">Cell wall biogenesis/degradation</keyword>
<keyword evidence="27" id="KW-1185">Reference proteome</keyword>
<dbReference type="GO" id="GO:0004099">
    <property type="term" value="F:chitin deacetylase activity"/>
    <property type="evidence" value="ECO:0007669"/>
    <property type="project" value="UniProtKB-EC"/>
</dbReference>
<name>A0A4S4KWJ2_9APHY</name>
<evidence type="ECO:0000256" key="4">
    <source>
        <dbReference type="ARBA" id="ARBA00010973"/>
    </source>
</evidence>
<dbReference type="PANTHER" id="PTHR10587:SF133">
    <property type="entry name" value="CHITIN DEACETYLASE 1-RELATED"/>
    <property type="match status" value="1"/>
</dbReference>
<keyword evidence="8" id="KW-0336">GPI-anchor</keyword>
<reference evidence="26 27" key="1">
    <citation type="submission" date="2019-02" db="EMBL/GenBank/DDBJ databases">
        <title>Genome sequencing of the rare red list fungi Phlebia centrifuga.</title>
        <authorList>
            <person name="Buettner E."/>
            <person name="Kellner H."/>
        </authorList>
    </citation>
    <scope>NUCLEOTIDE SEQUENCE [LARGE SCALE GENOMIC DNA]</scope>
    <source>
        <strain evidence="26 27">DSM 108282</strain>
    </source>
</reference>
<evidence type="ECO:0000256" key="15">
    <source>
        <dbReference type="ARBA" id="ARBA00023277"/>
    </source>
</evidence>
<evidence type="ECO:0000256" key="14">
    <source>
        <dbReference type="ARBA" id="ARBA00023180"/>
    </source>
</evidence>
<keyword evidence="23" id="KW-1133">Transmembrane helix</keyword>
<dbReference type="PANTHER" id="PTHR10587">
    <property type="entry name" value="GLYCOSYL TRANSFERASE-RELATED"/>
    <property type="match status" value="1"/>
</dbReference>
<comment type="catalytic activity">
    <reaction evidence="21">
        <text>[(1-&gt;4)-N-acetyl-beta-D-glucosaminyl](n) + n H2O = chitosan + n acetate</text>
        <dbReference type="Rhea" id="RHEA:10464"/>
        <dbReference type="Rhea" id="RHEA-COMP:9593"/>
        <dbReference type="Rhea" id="RHEA-COMP:9597"/>
        <dbReference type="ChEBI" id="CHEBI:15377"/>
        <dbReference type="ChEBI" id="CHEBI:17029"/>
        <dbReference type="ChEBI" id="CHEBI:30089"/>
        <dbReference type="ChEBI" id="CHEBI:57704"/>
        <dbReference type="EC" id="3.5.1.41"/>
    </reaction>
    <physiologicalReaction direction="left-to-right" evidence="21">
        <dbReference type="Rhea" id="RHEA:10465"/>
    </physiologicalReaction>
</comment>
<evidence type="ECO:0000256" key="12">
    <source>
        <dbReference type="ARBA" id="ARBA00023024"/>
    </source>
</evidence>
<dbReference type="GO" id="GO:0098552">
    <property type="term" value="C:side of membrane"/>
    <property type="evidence" value="ECO:0007669"/>
    <property type="project" value="UniProtKB-KW"/>
</dbReference>
<keyword evidence="13 23" id="KW-0472">Membrane</keyword>
<evidence type="ECO:0000256" key="3">
    <source>
        <dbReference type="ARBA" id="ARBA00004609"/>
    </source>
</evidence>
<feature type="transmembrane region" description="Helical" evidence="23">
    <location>
        <begin position="474"/>
        <end position="492"/>
    </location>
</feature>
<dbReference type="InterPro" id="IPR050248">
    <property type="entry name" value="Polysacc_deacetylase_ArnD"/>
</dbReference>
<dbReference type="GO" id="GO:0005886">
    <property type="term" value="C:plasma membrane"/>
    <property type="evidence" value="ECO:0007669"/>
    <property type="project" value="UniProtKB-SubCell"/>
</dbReference>
<dbReference type="GO" id="GO:0006032">
    <property type="term" value="P:chitin catabolic process"/>
    <property type="evidence" value="ECO:0007669"/>
    <property type="project" value="UniProtKB-KW"/>
</dbReference>
<evidence type="ECO:0000313" key="26">
    <source>
        <dbReference type="EMBL" id="THH02488.1"/>
    </source>
</evidence>
<dbReference type="GO" id="GO:0071555">
    <property type="term" value="P:cell wall organization"/>
    <property type="evidence" value="ECO:0007669"/>
    <property type="project" value="UniProtKB-KW"/>
</dbReference>
<evidence type="ECO:0000256" key="8">
    <source>
        <dbReference type="ARBA" id="ARBA00022622"/>
    </source>
</evidence>
<accession>A0A4S4KWJ2</accession>
<dbReference type="InterPro" id="IPR002509">
    <property type="entry name" value="NODB_dom"/>
</dbReference>
<evidence type="ECO:0000256" key="21">
    <source>
        <dbReference type="ARBA" id="ARBA00048494"/>
    </source>
</evidence>
<protein>
    <recommendedName>
        <fullName evidence="20">chitin deacetylase</fullName>
        <ecNumber evidence="20">3.5.1.41</ecNumber>
    </recommendedName>
</protein>
<evidence type="ECO:0000256" key="2">
    <source>
        <dbReference type="ARBA" id="ARBA00004191"/>
    </source>
</evidence>
<dbReference type="AlphaFoldDB" id="A0A4S4KWJ2"/>
<evidence type="ECO:0000256" key="18">
    <source>
        <dbReference type="ARBA" id="ARBA00023316"/>
    </source>
</evidence>
<dbReference type="PROSITE" id="PS51677">
    <property type="entry name" value="NODB"/>
    <property type="match status" value="1"/>
</dbReference>
<evidence type="ECO:0000256" key="5">
    <source>
        <dbReference type="ARBA" id="ARBA00022475"/>
    </source>
</evidence>
<dbReference type="GO" id="GO:0000272">
    <property type="term" value="P:polysaccharide catabolic process"/>
    <property type="evidence" value="ECO:0007669"/>
    <property type="project" value="UniProtKB-KW"/>
</dbReference>
<evidence type="ECO:0000256" key="23">
    <source>
        <dbReference type="SAM" id="Phobius"/>
    </source>
</evidence>
<evidence type="ECO:0000256" key="16">
    <source>
        <dbReference type="ARBA" id="ARBA00023285"/>
    </source>
</evidence>
<evidence type="ECO:0000256" key="9">
    <source>
        <dbReference type="ARBA" id="ARBA00022723"/>
    </source>
</evidence>
<keyword evidence="10 24" id="KW-0732">Signal</keyword>
<evidence type="ECO:0000256" key="13">
    <source>
        <dbReference type="ARBA" id="ARBA00023136"/>
    </source>
</evidence>
<evidence type="ECO:0000256" key="10">
    <source>
        <dbReference type="ARBA" id="ARBA00022729"/>
    </source>
</evidence>
<keyword evidence="19" id="KW-0624">Polysaccharide degradation</keyword>
<dbReference type="Pfam" id="PF01522">
    <property type="entry name" value="Polysacc_deac_1"/>
    <property type="match status" value="1"/>
</dbReference>
<dbReference type="FunFam" id="3.20.20.370:FF:000004">
    <property type="entry name" value="Related to Chitin deacetylase"/>
    <property type="match status" value="1"/>
</dbReference>
<evidence type="ECO:0000256" key="24">
    <source>
        <dbReference type="SAM" id="SignalP"/>
    </source>
</evidence>
<keyword evidence="14" id="KW-0325">Glycoprotein</keyword>
<dbReference type="Proteomes" id="UP000309038">
    <property type="component" value="Unassembled WGS sequence"/>
</dbReference>
<evidence type="ECO:0000256" key="19">
    <source>
        <dbReference type="ARBA" id="ARBA00023326"/>
    </source>
</evidence>
<keyword evidence="6" id="KW-0134">Cell wall</keyword>
<dbReference type="EMBL" id="SGPJ01000005">
    <property type="protein sequence ID" value="THH02488.1"/>
    <property type="molecule type" value="Genomic_DNA"/>
</dbReference>
<evidence type="ECO:0000256" key="17">
    <source>
        <dbReference type="ARBA" id="ARBA00023288"/>
    </source>
</evidence>
<keyword evidence="16" id="KW-0170">Cobalt</keyword>
<comment type="similarity">
    <text evidence="4">Belongs to the polysaccharide deacetylase family.</text>
</comment>
<dbReference type="GO" id="GO:0009272">
    <property type="term" value="P:fungal-type cell wall biogenesis"/>
    <property type="evidence" value="ECO:0007669"/>
    <property type="project" value="UniProtKB-ARBA"/>
</dbReference>
<proteinExistence type="inferred from homology"/>
<sequence>MKFALLSAIALPALVSANHNAARHDNVARQAPPPASSAPLPGSSVGSAPPPAATGSAVGSAPVTGSVPPAVSTVSFSLASINPTAVPLTDIVAGTLTTQATLPLTTTYAAGANPSYLPGAPPLPNLATVIPTNYPKLDVLPPTDSPEVLQWIAEVNASGITIPDIPVTVPGGCPANPAAAADTTRCWWSCGGCVRDSDITTCPDKLTWGLTYDDGPAPYTPDLLQYLNANDLTTTFFVVGSRAISYPALLQEEYMAQHQIAVHTWSHPYMTTVSTNGLIAELGWSKKIIKDVTGVTPIYFRPPYGDIDDRVRAIAKAMDLIPVMWTRISPLATFDTGDYNVAGGTITVTQVLQNWEEIIGNATQIDTGFIVLEHDLFAQTVDIATGYILPAALANKPSFDIKPVISCLNKPLSDAYLETNDNSSNPLPSGTNAAPGTFTSGAPGSSEATGSASNNGSSTKKNGAIAVGINNSSIILAVGTAIFGFVAGISILL</sequence>
<keyword evidence="9" id="KW-0479">Metal-binding</keyword>
<dbReference type="Gene3D" id="3.20.20.370">
    <property type="entry name" value="Glycoside hydrolase/deacetylase"/>
    <property type="match status" value="1"/>
</dbReference>
<gene>
    <name evidence="26" type="ORF">EW026_g346</name>
</gene>
<feature type="signal peptide" evidence="24">
    <location>
        <begin position="1"/>
        <end position="17"/>
    </location>
</feature>
<feature type="region of interest" description="Disordered" evidence="22">
    <location>
        <begin position="24"/>
        <end position="64"/>
    </location>
</feature>
<feature type="domain" description="NodB homology" evidence="25">
    <location>
        <begin position="206"/>
        <end position="402"/>
    </location>
</feature>
<evidence type="ECO:0000256" key="22">
    <source>
        <dbReference type="SAM" id="MobiDB-lite"/>
    </source>
</evidence>
<keyword evidence="5" id="KW-1003">Cell membrane</keyword>
<evidence type="ECO:0000313" key="27">
    <source>
        <dbReference type="Proteomes" id="UP000309038"/>
    </source>
</evidence>
<dbReference type="GO" id="GO:0046872">
    <property type="term" value="F:metal ion binding"/>
    <property type="evidence" value="ECO:0007669"/>
    <property type="project" value="UniProtKB-KW"/>
</dbReference>
<keyword evidence="23" id="KW-0812">Transmembrane</keyword>
<feature type="compositionally biased region" description="Low complexity" evidence="22">
    <location>
        <begin position="37"/>
        <end position="63"/>
    </location>
</feature>
<dbReference type="InterPro" id="IPR011330">
    <property type="entry name" value="Glyco_hydro/deAcase_b/a-brl"/>
</dbReference>
<evidence type="ECO:0000256" key="6">
    <source>
        <dbReference type="ARBA" id="ARBA00022512"/>
    </source>
</evidence>
<evidence type="ECO:0000256" key="1">
    <source>
        <dbReference type="ARBA" id="ARBA00001941"/>
    </source>
</evidence>
<keyword evidence="17" id="KW-0449">Lipoprotein</keyword>
<evidence type="ECO:0000256" key="11">
    <source>
        <dbReference type="ARBA" id="ARBA00022801"/>
    </source>
</evidence>
<evidence type="ECO:0000256" key="7">
    <source>
        <dbReference type="ARBA" id="ARBA00022525"/>
    </source>
</evidence>
<keyword evidence="11" id="KW-0378">Hydrolase</keyword>
<evidence type="ECO:0000259" key="25">
    <source>
        <dbReference type="PROSITE" id="PS51677"/>
    </source>
</evidence>
<dbReference type="EC" id="3.5.1.41" evidence="20"/>
<keyword evidence="12" id="KW-0146">Chitin degradation</keyword>
<comment type="subcellular location">
    <subcellularLocation>
        <location evidence="3">Cell membrane</location>
        <topology evidence="3">Lipid-anchor</topology>
        <topology evidence="3">GPI-anchor</topology>
    </subcellularLocation>
    <subcellularLocation>
        <location evidence="2">Secreted</location>
        <location evidence="2">Cell wall</location>
    </subcellularLocation>
</comment>